<feature type="region of interest" description="Disordered" evidence="1">
    <location>
        <begin position="38"/>
        <end position="57"/>
    </location>
</feature>
<reference evidence="3 4" key="1">
    <citation type="submission" date="2022-05" db="EMBL/GenBank/DDBJ databases">
        <authorList>
            <person name="Park J.-S."/>
        </authorList>
    </citation>
    <scope>NUCLEOTIDE SEQUENCE [LARGE SCALE GENOMIC DNA]</scope>
    <source>
        <strain evidence="3 4">2012CJ34-2</strain>
    </source>
</reference>
<dbReference type="SUPFAM" id="SSF160443">
    <property type="entry name" value="SMR domain-like"/>
    <property type="match status" value="1"/>
</dbReference>
<name>A0ABT0PJR5_9GAMM</name>
<evidence type="ECO:0000259" key="2">
    <source>
        <dbReference type="PROSITE" id="PS50828"/>
    </source>
</evidence>
<dbReference type="PANTHER" id="PTHR35562">
    <property type="entry name" value="DNA ENDONUCLEASE SMRA-RELATED"/>
    <property type="match status" value="1"/>
</dbReference>
<dbReference type="Proteomes" id="UP001203338">
    <property type="component" value="Unassembled WGS sequence"/>
</dbReference>
<keyword evidence="3" id="KW-0540">Nuclease</keyword>
<dbReference type="RefSeq" id="WP_249701264.1">
    <property type="nucleotide sequence ID" value="NZ_JAMFLX010000029.1"/>
</dbReference>
<keyword evidence="4" id="KW-1185">Reference proteome</keyword>
<gene>
    <name evidence="3" type="primary">smrA</name>
    <name evidence="3" type="ORF">M3P05_17065</name>
</gene>
<dbReference type="EMBL" id="JAMFLX010000029">
    <property type="protein sequence ID" value="MCL6271630.1"/>
    <property type="molecule type" value="Genomic_DNA"/>
</dbReference>
<dbReference type="Pfam" id="PF01713">
    <property type="entry name" value="Smr"/>
    <property type="match status" value="1"/>
</dbReference>
<comment type="caution">
    <text evidence="3">The sequence shown here is derived from an EMBL/GenBank/DDBJ whole genome shotgun (WGS) entry which is preliminary data.</text>
</comment>
<dbReference type="NCBIfam" id="NF033154">
    <property type="entry name" value="endonuc_SmrA"/>
    <property type="match status" value="1"/>
</dbReference>
<dbReference type="SMART" id="SM00463">
    <property type="entry name" value="SMR"/>
    <property type="match status" value="1"/>
</dbReference>
<protein>
    <submittedName>
        <fullName evidence="3">DNA endonuclease SmrA</fullName>
    </submittedName>
</protein>
<dbReference type="InterPro" id="IPR047688">
    <property type="entry name" value="Endonuc_SmrA"/>
</dbReference>
<dbReference type="Gene3D" id="3.30.1370.110">
    <property type="match status" value="1"/>
</dbReference>
<evidence type="ECO:0000313" key="4">
    <source>
        <dbReference type="Proteomes" id="UP001203338"/>
    </source>
</evidence>
<evidence type="ECO:0000256" key="1">
    <source>
        <dbReference type="SAM" id="MobiDB-lite"/>
    </source>
</evidence>
<accession>A0ABT0PJR5</accession>
<feature type="domain" description="Smr" evidence="2">
    <location>
        <begin position="108"/>
        <end position="188"/>
    </location>
</feature>
<keyword evidence="3" id="KW-0378">Hydrolase</keyword>
<dbReference type="InterPro" id="IPR002625">
    <property type="entry name" value="Smr_dom"/>
</dbReference>
<organism evidence="3 4">
    <name type="scientific">Parendozoicomonas callyspongiae</name>
    <dbReference type="NCBI Taxonomy" id="2942213"/>
    <lineage>
        <taxon>Bacteria</taxon>
        <taxon>Pseudomonadati</taxon>
        <taxon>Pseudomonadota</taxon>
        <taxon>Gammaproteobacteria</taxon>
        <taxon>Oceanospirillales</taxon>
        <taxon>Endozoicomonadaceae</taxon>
        <taxon>Parendozoicomonas</taxon>
    </lineage>
</organism>
<dbReference type="InterPro" id="IPR036063">
    <property type="entry name" value="Smr_dom_sf"/>
</dbReference>
<keyword evidence="3" id="KW-0255">Endonuclease</keyword>
<feature type="compositionally biased region" description="Basic and acidic residues" evidence="1">
    <location>
        <begin position="41"/>
        <end position="57"/>
    </location>
</feature>
<dbReference type="PROSITE" id="PS50828">
    <property type="entry name" value="SMR"/>
    <property type="match status" value="1"/>
</dbReference>
<evidence type="ECO:0000313" key="3">
    <source>
        <dbReference type="EMBL" id="MCL6271630.1"/>
    </source>
</evidence>
<sequence>MVFLPNYKSQHLIAMHTEDIDLFFDEMSGVQPLAPAKRATIKAERKDTPGQEERRRAAAEELIDPNPLSMELRKRLQPHDFLFWKESGVQEGVWKKLCLGKYNMEASLDLHLFTVKEARQELHSFLKSCLENGIRTVLIRHGRGEQGAEKATIKSYTNQWLLEHDHVLAFHTAQKQHGGTAAVYTMIRKNADARNENREQHARRNH</sequence>
<dbReference type="PANTHER" id="PTHR35562:SF2">
    <property type="entry name" value="DNA ENDONUCLEASE SMRA-RELATED"/>
    <property type="match status" value="1"/>
</dbReference>
<proteinExistence type="predicted"/>
<dbReference type="GO" id="GO:0004519">
    <property type="term" value="F:endonuclease activity"/>
    <property type="evidence" value="ECO:0007669"/>
    <property type="project" value="UniProtKB-KW"/>
</dbReference>